<dbReference type="Gene3D" id="2.40.160.180">
    <property type="entry name" value="Carbohydrate-selective porin OprB"/>
    <property type="match status" value="1"/>
</dbReference>
<dbReference type="Proteomes" id="UP000286598">
    <property type="component" value="Unassembled WGS sequence"/>
</dbReference>
<dbReference type="InterPro" id="IPR007049">
    <property type="entry name" value="Carb-sel_porin_OprB"/>
</dbReference>
<reference evidence="3 4" key="1">
    <citation type="submission" date="2018-08" db="EMBL/GenBank/DDBJ databases">
        <title>A genome reference for cultivated species of the human gut microbiota.</title>
        <authorList>
            <person name="Zou Y."/>
            <person name="Xue W."/>
            <person name="Luo G."/>
        </authorList>
    </citation>
    <scope>NUCLEOTIDE SEQUENCE [LARGE SCALE GENOMIC DNA]</scope>
    <source>
        <strain evidence="3 4">AF42-9</strain>
    </source>
</reference>
<accession>A0A3R6FF54</accession>
<organism evidence="3 4">
    <name type="scientific">Leyella stercorea</name>
    <dbReference type="NCBI Taxonomy" id="363265"/>
    <lineage>
        <taxon>Bacteria</taxon>
        <taxon>Pseudomonadati</taxon>
        <taxon>Bacteroidota</taxon>
        <taxon>Bacteroidia</taxon>
        <taxon>Bacteroidales</taxon>
        <taxon>Prevotellaceae</taxon>
        <taxon>Leyella</taxon>
    </lineage>
</organism>
<dbReference type="Pfam" id="PF04966">
    <property type="entry name" value="OprB"/>
    <property type="match status" value="1"/>
</dbReference>
<comment type="caution">
    <text evidence="3">The sequence shown here is derived from an EMBL/GenBank/DDBJ whole genome shotgun (WGS) entry which is preliminary data.</text>
</comment>
<keyword evidence="2" id="KW-0732">Signal</keyword>
<proteinExistence type="inferred from homology"/>
<evidence type="ECO:0000313" key="4">
    <source>
        <dbReference type="Proteomes" id="UP000286598"/>
    </source>
</evidence>
<dbReference type="InterPro" id="IPR038673">
    <property type="entry name" value="OprB_sf"/>
</dbReference>
<dbReference type="AlphaFoldDB" id="A0A3R6FF54"/>
<keyword evidence="4" id="KW-1185">Reference proteome</keyword>
<name>A0A3R6FF54_9BACT</name>
<gene>
    <name evidence="3" type="ORF">DW060_13310</name>
</gene>
<dbReference type="GO" id="GO:0008643">
    <property type="term" value="P:carbohydrate transport"/>
    <property type="evidence" value="ECO:0007669"/>
    <property type="project" value="InterPro"/>
</dbReference>
<sequence length="345" mass="39015">MKHLFIILSCLLPSLCSAQTFSGEYTTEWQWDMKRNTNWLNLLRLNLNVPVFDGKGTIEASTLHIAKTNETIIADWQTFSNIEAENNVAAIAVLGYMHEWQAAHLFVGVRNVNEDFFTSDITALFINSSCGIFPTIAANYPIANYPFSGLTVYFDVSRGGWTFRNSLYNGTGYNGWKRRDNPFLVRPTKDGVFNISQLEYAHRGAHYFAGVAVHSRQYTVGTDGEMPSADAAAHKTTCAWWAYAEQPVWSAADRCVTCMAQYSENTCRQSACYRYAEVGCAYCDSLNQCGLSAQCARFRQGTEHSVELTYRRQLNRHIALQPSFQYINNTEGNFTALCARLYYSF</sequence>
<dbReference type="OrthoDB" id="996831at2"/>
<dbReference type="EMBL" id="QRNO01000122">
    <property type="protein sequence ID" value="RHK46227.1"/>
    <property type="molecule type" value="Genomic_DNA"/>
</dbReference>
<dbReference type="GO" id="GO:0016020">
    <property type="term" value="C:membrane"/>
    <property type="evidence" value="ECO:0007669"/>
    <property type="project" value="InterPro"/>
</dbReference>
<evidence type="ECO:0000313" key="3">
    <source>
        <dbReference type="EMBL" id="RHK46227.1"/>
    </source>
</evidence>
<feature type="chain" id="PRO_5018378979" evidence="2">
    <location>
        <begin position="19"/>
        <end position="345"/>
    </location>
</feature>
<evidence type="ECO:0000256" key="1">
    <source>
        <dbReference type="ARBA" id="ARBA00008769"/>
    </source>
</evidence>
<evidence type="ECO:0000256" key="2">
    <source>
        <dbReference type="RuleBase" id="RU363072"/>
    </source>
</evidence>
<protein>
    <submittedName>
        <fullName evidence="3">Porin</fullName>
    </submittedName>
</protein>
<dbReference type="GO" id="GO:0015288">
    <property type="term" value="F:porin activity"/>
    <property type="evidence" value="ECO:0007669"/>
    <property type="project" value="InterPro"/>
</dbReference>
<feature type="signal peptide" evidence="2">
    <location>
        <begin position="1"/>
        <end position="18"/>
    </location>
</feature>
<comment type="similarity">
    <text evidence="1 2">Belongs to the OprB family.</text>
</comment>